<reference evidence="2" key="1">
    <citation type="journal article" date="2019" name="Int. J. Syst. Evol. Microbiol.">
        <title>The Global Catalogue of Microorganisms (GCM) 10K type strain sequencing project: providing services to taxonomists for standard genome sequencing and annotation.</title>
        <authorList>
            <consortium name="The Broad Institute Genomics Platform"/>
            <consortium name="The Broad Institute Genome Sequencing Center for Infectious Disease"/>
            <person name="Wu L."/>
            <person name="Ma J."/>
        </authorList>
    </citation>
    <scope>NUCLEOTIDE SEQUENCE [LARGE SCALE GENOMIC DNA]</scope>
    <source>
        <strain evidence="2">NBRC 101365</strain>
    </source>
</reference>
<protein>
    <submittedName>
        <fullName evidence="1">Uncharacterized protein</fullName>
    </submittedName>
</protein>
<name>A0ABQ6CJ65_9HYPH</name>
<dbReference type="EMBL" id="BSPC01000026">
    <property type="protein sequence ID" value="GLS19935.1"/>
    <property type="molecule type" value="Genomic_DNA"/>
</dbReference>
<comment type="caution">
    <text evidence="1">The sequence shown here is derived from an EMBL/GenBank/DDBJ whole genome shotgun (WGS) entry which is preliminary data.</text>
</comment>
<accession>A0ABQ6CJ65</accession>
<proteinExistence type="predicted"/>
<gene>
    <name evidence="1" type="ORF">GCM10007874_29520</name>
</gene>
<evidence type="ECO:0000313" key="1">
    <source>
        <dbReference type="EMBL" id="GLS19935.1"/>
    </source>
</evidence>
<keyword evidence="2" id="KW-1185">Reference proteome</keyword>
<organism evidence="1 2">
    <name type="scientific">Labrys miyagiensis</name>
    <dbReference type="NCBI Taxonomy" id="346912"/>
    <lineage>
        <taxon>Bacteria</taxon>
        <taxon>Pseudomonadati</taxon>
        <taxon>Pseudomonadota</taxon>
        <taxon>Alphaproteobacteria</taxon>
        <taxon>Hyphomicrobiales</taxon>
        <taxon>Xanthobacteraceae</taxon>
        <taxon>Labrys</taxon>
    </lineage>
</organism>
<sequence length="86" mass="9576">MRDSVTICAKAIAARPSMAMLVHRIAEKAAWRIVMILLAIERSSRRGPGADRQFWAVFCVPAWPVLNRAGAMRETISSEPSGVRWP</sequence>
<dbReference type="Proteomes" id="UP001156882">
    <property type="component" value="Unassembled WGS sequence"/>
</dbReference>
<evidence type="ECO:0000313" key="2">
    <source>
        <dbReference type="Proteomes" id="UP001156882"/>
    </source>
</evidence>